<dbReference type="GO" id="GO:0003677">
    <property type="term" value="F:DNA binding"/>
    <property type="evidence" value="ECO:0007669"/>
    <property type="project" value="InterPro"/>
</dbReference>
<evidence type="ECO:0000313" key="1">
    <source>
        <dbReference type="EMBL" id="PSW05661.1"/>
    </source>
</evidence>
<sequence length="181" mass="19616">MSANECPKHTAFTNACSTFSNDHTVKQLAAKFGLNSQMLCNKLDANKTHKLFVEELLLLTKATYNPATGKMDTGLVDGLLRELNLTAIPLPESEIAQKPASLTDRMLQISSATGELSAHALQINATNRVNRTTKEQVVKRAQCAVRELVMLMNEVEGKFQAVPVLSCAFDAIGSMPLPGLS</sequence>
<dbReference type="Pfam" id="PF06892">
    <property type="entry name" value="Phage_CP76"/>
    <property type="match status" value="1"/>
</dbReference>
<gene>
    <name evidence="1" type="ORF">C9I89_07890</name>
</gene>
<evidence type="ECO:0000313" key="2">
    <source>
        <dbReference type="Proteomes" id="UP000240904"/>
    </source>
</evidence>
<reference evidence="1 2" key="1">
    <citation type="submission" date="2018-03" db="EMBL/GenBank/DDBJ databases">
        <title>Whole genome sequencing of Histamine producing bacteria.</title>
        <authorList>
            <person name="Butler K."/>
        </authorList>
    </citation>
    <scope>NUCLEOTIDE SEQUENCE [LARGE SCALE GENOMIC DNA]</scope>
    <source>
        <strain evidence="1 2">DSM 16190</strain>
    </source>
</reference>
<organism evidence="1 2">
    <name type="scientific">Photobacterium lipolyticum</name>
    <dbReference type="NCBI Taxonomy" id="266810"/>
    <lineage>
        <taxon>Bacteria</taxon>
        <taxon>Pseudomonadati</taxon>
        <taxon>Pseudomonadota</taxon>
        <taxon>Gammaproteobacteria</taxon>
        <taxon>Vibrionales</taxon>
        <taxon>Vibrionaceae</taxon>
        <taxon>Photobacterium</taxon>
    </lineage>
</organism>
<name>A0A2T3N089_9GAMM</name>
<dbReference type="InterPro" id="IPR009679">
    <property type="entry name" value="Phage_186_CII-like"/>
</dbReference>
<protein>
    <submittedName>
        <fullName evidence="1">Uncharacterized protein</fullName>
    </submittedName>
</protein>
<dbReference type="OrthoDB" id="6418490at2"/>
<comment type="caution">
    <text evidence="1">The sequence shown here is derived from an EMBL/GenBank/DDBJ whole genome shotgun (WGS) entry which is preliminary data.</text>
</comment>
<accession>A0A2T3N089</accession>
<dbReference type="RefSeq" id="WP_107282813.1">
    <property type="nucleotide sequence ID" value="NZ_PYMC01000004.1"/>
</dbReference>
<dbReference type="AlphaFoldDB" id="A0A2T3N089"/>
<dbReference type="EMBL" id="PYMC01000004">
    <property type="protein sequence ID" value="PSW05661.1"/>
    <property type="molecule type" value="Genomic_DNA"/>
</dbReference>
<dbReference type="Proteomes" id="UP000240904">
    <property type="component" value="Unassembled WGS sequence"/>
</dbReference>
<keyword evidence="2" id="KW-1185">Reference proteome</keyword>
<proteinExistence type="predicted"/>